<keyword evidence="2 5" id="KW-0863">Zinc-finger</keyword>
<evidence type="ECO:0000256" key="4">
    <source>
        <dbReference type="ARBA" id="ARBA00023125"/>
    </source>
</evidence>
<evidence type="ECO:0000256" key="2">
    <source>
        <dbReference type="ARBA" id="ARBA00022771"/>
    </source>
</evidence>
<dbReference type="SUPFAM" id="SSF57716">
    <property type="entry name" value="Glucocorticoid receptor-like (DNA-binding domain)"/>
    <property type="match status" value="1"/>
</dbReference>
<keyword evidence="7" id="KW-1185">Reference proteome</keyword>
<keyword evidence="4 5" id="KW-0238">DNA-binding</keyword>
<dbReference type="AlphaFoldDB" id="A0A6J1RK87"/>
<keyword evidence="3" id="KW-0862">Zinc</keyword>
<dbReference type="Proteomes" id="UP000504618">
    <property type="component" value="Unplaced"/>
</dbReference>
<evidence type="ECO:0000256" key="3">
    <source>
        <dbReference type="ARBA" id="ARBA00022833"/>
    </source>
</evidence>
<accession>A0A6J1RK87</accession>
<proteinExistence type="predicted"/>
<dbReference type="GO" id="GO:0008270">
    <property type="term" value="F:zinc ion binding"/>
    <property type="evidence" value="ECO:0007669"/>
    <property type="project" value="UniProtKB-KW"/>
</dbReference>
<evidence type="ECO:0000256" key="1">
    <source>
        <dbReference type="ARBA" id="ARBA00022723"/>
    </source>
</evidence>
<evidence type="ECO:0000313" key="7">
    <source>
        <dbReference type="Proteomes" id="UP000504618"/>
    </source>
</evidence>
<dbReference type="RefSeq" id="XP_024893111.1">
    <property type="nucleotide sequence ID" value="XM_025037343.1"/>
</dbReference>
<reference evidence="8" key="1">
    <citation type="submission" date="2025-08" db="UniProtKB">
        <authorList>
            <consortium name="RefSeq"/>
        </authorList>
    </citation>
    <scope>IDENTIFICATION</scope>
    <source>
        <tissue evidence="8">Whole body</tissue>
    </source>
</reference>
<dbReference type="GeneID" id="112468235"/>
<organism evidence="7 8">
    <name type="scientific">Temnothorax curvispinosus</name>
    <dbReference type="NCBI Taxonomy" id="300111"/>
    <lineage>
        <taxon>Eukaryota</taxon>
        <taxon>Metazoa</taxon>
        <taxon>Ecdysozoa</taxon>
        <taxon>Arthropoda</taxon>
        <taxon>Hexapoda</taxon>
        <taxon>Insecta</taxon>
        <taxon>Pterygota</taxon>
        <taxon>Neoptera</taxon>
        <taxon>Endopterygota</taxon>
        <taxon>Hymenoptera</taxon>
        <taxon>Apocrita</taxon>
        <taxon>Aculeata</taxon>
        <taxon>Formicoidea</taxon>
        <taxon>Formicidae</taxon>
        <taxon>Myrmicinae</taxon>
        <taxon>Temnothorax</taxon>
    </lineage>
</organism>
<keyword evidence="1" id="KW-0479">Metal-binding</keyword>
<protein>
    <submittedName>
        <fullName evidence="8">Uncharacterized protein LOC112468235</fullName>
    </submittedName>
</protein>
<feature type="domain" description="THAP-type" evidence="6">
    <location>
        <begin position="1"/>
        <end position="42"/>
    </location>
</feature>
<dbReference type="InterPro" id="IPR006612">
    <property type="entry name" value="THAP_Znf"/>
</dbReference>
<sequence>MELQDFIPNEKSLLCSYHFDEKCLRSSGRGLVLKANAVPTLFSSADSGGTSIAGELQENISNSSDVVVYNINDNQSITRQQGTKRISSEISTFPSKIQRSSSPFTINAFRERSCDGLFLRDIHCRRNARKYKQFI</sequence>
<evidence type="ECO:0000259" key="6">
    <source>
        <dbReference type="PROSITE" id="PS50950"/>
    </source>
</evidence>
<dbReference type="OrthoDB" id="7554935at2759"/>
<evidence type="ECO:0000313" key="8">
    <source>
        <dbReference type="RefSeq" id="XP_024893111.1"/>
    </source>
</evidence>
<gene>
    <name evidence="8" type="primary">LOC112468235</name>
</gene>
<evidence type="ECO:0000256" key="5">
    <source>
        <dbReference type="PROSITE-ProRule" id="PRU00309"/>
    </source>
</evidence>
<dbReference type="PROSITE" id="PS50950">
    <property type="entry name" value="ZF_THAP"/>
    <property type="match status" value="1"/>
</dbReference>
<dbReference type="GO" id="GO:0003677">
    <property type="term" value="F:DNA binding"/>
    <property type="evidence" value="ECO:0007669"/>
    <property type="project" value="UniProtKB-UniRule"/>
</dbReference>
<name>A0A6J1RK87_9HYME</name>